<protein>
    <submittedName>
        <fullName evidence="12">Mitochondrial import inner membrane translocase subunit</fullName>
    </submittedName>
</protein>
<evidence type="ECO:0000256" key="3">
    <source>
        <dbReference type="ARBA" id="ARBA00022448"/>
    </source>
</evidence>
<keyword evidence="9" id="KW-0496">Mitochondrion</keyword>
<feature type="transmembrane region" description="Helical" evidence="11">
    <location>
        <begin position="62"/>
        <end position="79"/>
    </location>
</feature>
<feature type="transmembrane region" description="Helical" evidence="11">
    <location>
        <begin position="15"/>
        <end position="32"/>
    </location>
</feature>
<keyword evidence="3" id="KW-0813">Transport</keyword>
<comment type="caution">
    <text evidence="12">The sequence shown here is derived from an EMBL/GenBank/DDBJ whole genome shotgun (WGS) entry which is preliminary data.</text>
</comment>
<evidence type="ECO:0000313" key="13">
    <source>
        <dbReference type="Proteomes" id="UP000221165"/>
    </source>
</evidence>
<keyword evidence="10 11" id="KW-0472">Membrane</keyword>
<keyword evidence="8" id="KW-0811">Translocation</keyword>
<dbReference type="GO" id="GO:0030150">
    <property type="term" value="P:protein import into mitochondrial matrix"/>
    <property type="evidence" value="ECO:0007669"/>
    <property type="project" value="TreeGrafter"/>
</dbReference>
<evidence type="ECO:0000256" key="9">
    <source>
        <dbReference type="ARBA" id="ARBA00023128"/>
    </source>
</evidence>
<comment type="similarity">
    <text evidence="2">Belongs to the Tim17/Tim22/Tim23 family.</text>
</comment>
<dbReference type="Pfam" id="PF02466">
    <property type="entry name" value="Tim17"/>
    <property type="match status" value="1"/>
</dbReference>
<gene>
    <name evidence="12" type="ORF">CSUI_011242</name>
</gene>
<dbReference type="OrthoDB" id="2261329at2759"/>
<sequence length="105" mass="11332">MLAGSMKSPIVGSSFAVWGGLYATFDCSLIYLRHGKEDSWNPILSGALTGGALSMRSGWRSCATNAFIGGLLLVYLHLIPPYHTPWDLGANARGRISDLQTFEAK</sequence>
<evidence type="ECO:0000256" key="8">
    <source>
        <dbReference type="ARBA" id="ARBA00023010"/>
    </source>
</evidence>
<dbReference type="PANTHER" id="PTHR10485:SF0">
    <property type="entry name" value="AT05822P-RELATED"/>
    <property type="match status" value="1"/>
</dbReference>
<evidence type="ECO:0000256" key="4">
    <source>
        <dbReference type="ARBA" id="ARBA00022692"/>
    </source>
</evidence>
<proteinExistence type="inferred from homology"/>
<dbReference type="GeneID" id="94434554"/>
<keyword evidence="5" id="KW-0999">Mitochondrion inner membrane</keyword>
<evidence type="ECO:0000256" key="10">
    <source>
        <dbReference type="ARBA" id="ARBA00023136"/>
    </source>
</evidence>
<evidence type="ECO:0000256" key="7">
    <source>
        <dbReference type="ARBA" id="ARBA00022989"/>
    </source>
</evidence>
<keyword evidence="13" id="KW-1185">Reference proteome</keyword>
<keyword evidence="6" id="KW-0653">Protein transport</keyword>
<evidence type="ECO:0000256" key="6">
    <source>
        <dbReference type="ARBA" id="ARBA00022927"/>
    </source>
</evidence>
<dbReference type="Proteomes" id="UP000221165">
    <property type="component" value="Unassembled WGS sequence"/>
</dbReference>
<dbReference type="AlphaFoldDB" id="A0A2C6KE76"/>
<keyword evidence="7 11" id="KW-1133">Transmembrane helix</keyword>
<dbReference type="PANTHER" id="PTHR10485">
    <property type="entry name" value="MITOCHONDRIAL IMPORT INNER MEMBRANE TRANSLOCASE SUBUNIT TIM-17"/>
    <property type="match status" value="1"/>
</dbReference>
<keyword evidence="4 11" id="KW-0812">Transmembrane</keyword>
<dbReference type="GO" id="GO:0005744">
    <property type="term" value="C:TIM23 mitochondrial import inner membrane translocase complex"/>
    <property type="evidence" value="ECO:0007669"/>
    <property type="project" value="TreeGrafter"/>
</dbReference>
<evidence type="ECO:0000256" key="5">
    <source>
        <dbReference type="ARBA" id="ARBA00022792"/>
    </source>
</evidence>
<evidence type="ECO:0000256" key="2">
    <source>
        <dbReference type="ARBA" id="ARBA00008444"/>
    </source>
</evidence>
<dbReference type="GO" id="GO:0008320">
    <property type="term" value="F:protein transmembrane transporter activity"/>
    <property type="evidence" value="ECO:0007669"/>
    <property type="project" value="TreeGrafter"/>
</dbReference>
<name>A0A2C6KE76_9APIC</name>
<dbReference type="EMBL" id="MIGC01010321">
    <property type="protein sequence ID" value="PHJ14948.1"/>
    <property type="molecule type" value="Genomic_DNA"/>
</dbReference>
<comment type="subcellular location">
    <subcellularLocation>
        <location evidence="1">Mitochondrion inner membrane</location>
        <topology evidence="1">Multi-pass membrane protein</topology>
    </subcellularLocation>
</comment>
<evidence type="ECO:0000313" key="12">
    <source>
        <dbReference type="EMBL" id="PHJ14948.1"/>
    </source>
</evidence>
<organism evidence="12 13">
    <name type="scientific">Cystoisospora suis</name>
    <dbReference type="NCBI Taxonomy" id="483139"/>
    <lineage>
        <taxon>Eukaryota</taxon>
        <taxon>Sar</taxon>
        <taxon>Alveolata</taxon>
        <taxon>Apicomplexa</taxon>
        <taxon>Conoidasida</taxon>
        <taxon>Coccidia</taxon>
        <taxon>Eucoccidiorida</taxon>
        <taxon>Eimeriorina</taxon>
        <taxon>Sarcocystidae</taxon>
        <taxon>Cystoisospora</taxon>
    </lineage>
</organism>
<dbReference type="RefSeq" id="XP_067916682.1">
    <property type="nucleotide sequence ID" value="XM_068071343.1"/>
</dbReference>
<reference evidence="12 13" key="1">
    <citation type="journal article" date="2017" name="Int. J. Parasitol.">
        <title>The genome of the protozoan parasite Cystoisospora suis and a reverse vaccinology approach to identify vaccine candidates.</title>
        <authorList>
            <person name="Palmieri N."/>
            <person name="Shrestha A."/>
            <person name="Ruttkowski B."/>
            <person name="Beck T."/>
            <person name="Vogl C."/>
            <person name="Tomley F."/>
            <person name="Blake D.P."/>
            <person name="Joachim A."/>
        </authorList>
    </citation>
    <scope>NUCLEOTIDE SEQUENCE [LARGE SCALE GENOMIC DNA]</scope>
    <source>
        <strain evidence="12 13">Wien I</strain>
    </source>
</reference>
<accession>A0A2C6KE76</accession>
<evidence type="ECO:0000256" key="11">
    <source>
        <dbReference type="SAM" id="Phobius"/>
    </source>
</evidence>
<evidence type="ECO:0000256" key="1">
    <source>
        <dbReference type="ARBA" id="ARBA00004448"/>
    </source>
</evidence>
<dbReference type="VEuPathDB" id="ToxoDB:CSUI_011242"/>